<dbReference type="InterPro" id="IPR043972">
    <property type="entry name" value="FUZ/MON1/HPS1_longin_1"/>
</dbReference>
<dbReference type="Pfam" id="PF19037">
    <property type="entry name" value="Fuz_longin_2"/>
    <property type="match status" value="1"/>
</dbReference>
<organism evidence="3 4">
    <name type="scientific">Triparma retinervis</name>
    <dbReference type="NCBI Taxonomy" id="2557542"/>
    <lineage>
        <taxon>Eukaryota</taxon>
        <taxon>Sar</taxon>
        <taxon>Stramenopiles</taxon>
        <taxon>Ochrophyta</taxon>
        <taxon>Bolidophyceae</taxon>
        <taxon>Parmales</taxon>
        <taxon>Triparmaceae</taxon>
        <taxon>Triparma</taxon>
    </lineage>
</organism>
<evidence type="ECO:0000259" key="2">
    <source>
        <dbReference type="Pfam" id="PF19037"/>
    </source>
</evidence>
<proteinExistence type="predicted"/>
<keyword evidence="4" id="KW-1185">Reference proteome</keyword>
<dbReference type="PANTHER" id="PTHR13027">
    <property type="entry name" value="SAND PROTEIN-RELATED"/>
    <property type="match status" value="1"/>
</dbReference>
<dbReference type="GO" id="GO:0016192">
    <property type="term" value="P:vesicle-mediated transport"/>
    <property type="evidence" value="ECO:0007669"/>
    <property type="project" value="InterPro"/>
</dbReference>
<gene>
    <name evidence="3" type="ORF">TrRE_jg9699</name>
</gene>
<evidence type="ECO:0000313" key="3">
    <source>
        <dbReference type="EMBL" id="GMI03950.1"/>
    </source>
</evidence>
<accession>A0A9W7C6M8</accession>
<sequence>MTVGPGKPIFTRVPSDQFVLQSASLVALVSFSEDASVYLKTITFEDGETMVAMRKGGIVMGAKGKGDKGYMRLVCEYIYSQIVSTLTLKVQSIFRKSSKFDLRSMLTSTDAIIQGLIDKSESTGCLIAGSVETVALEKEVRKELERVMVTAAEKVQNTVFGVVVSEGKLATVVQPKEGGIRLSGSDLILLSNFSKVQKKTLMNCESWFPLCLPGFNANGFLYCYCYCLHEAAGMFLMLLSNVNTPAMFHGFQQARVAIGEALGAGGRGAGPGGEAVKGVLASMEDWERKVTERYSGHAGVLHFLYRGDFRVKGEGEGVVSQCLSPEGEEDDGTTFKTNEIDFIGKSAGQGRVEYKIKGTEMYVGMTGFGGEIYAVMPSVVGIDEGIRRVGRLGRRIWEDREVLFVVNPPVFGNNG</sequence>
<dbReference type="Proteomes" id="UP001165082">
    <property type="component" value="Unassembled WGS sequence"/>
</dbReference>
<dbReference type="AlphaFoldDB" id="A0A9W7C6M8"/>
<dbReference type="InterPro" id="IPR004353">
    <property type="entry name" value="Mon1"/>
</dbReference>
<feature type="domain" description="FUZ/MON1/HPS1 first Longin" evidence="1">
    <location>
        <begin position="6"/>
        <end position="114"/>
    </location>
</feature>
<dbReference type="GO" id="GO:0006623">
    <property type="term" value="P:protein targeting to vacuole"/>
    <property type="evidence" value="ECO:0007669"/>
    <property type="project" value="InterPro"/>
</dbReference>
<dbReference type="EMBL" id="BRXZ01000054">
    <property type="protein sequence ID" value="GMI03950.1"/>
    <property type="molecule type" value="Genomic_DNA"/>
</dbReference>
<feature type="domain" description="FUZ/MON1/HPS1 second Longin" evidence="2">
    <location>
        <begin position="157"/>
        <end position="248"/>
    </location>
</feature>
<dbReference type="PANTHER" id="PTHR13027:SF7">
    <property type="entry name" value="VACUOLAR FUSION PROTEIN MON1 HOMOLOG"/>
    <property type="match status" value="1"/>
</dbReference>
<name>A0A9W7C6M8_9STRA</name>
<reference evidence="3" key="1">
    <citation type="submission" date="2022-07" db="EMBL/GenBank/DDBJ databases">
        <title>Genome analysis of Parmales, a sister group of diatoms, reveals the evolutionary specialization of diatoms from phago-mixotrophs to photoautotrophs.</title>
        <authorList>
            <person name="Ban H."/>
            <person name="Sato S."/>
            <person name="Yoshikawa S."/>
            <person name="Kazumasa Y."/>
            <person name="Nakamura Y."/>
            <person name="Ichinomiya M."/>
            <person name="Saitoh K."/>
            <person name="Sato N."/>
            <person name="Blanc-Mathieu R."/>
            <person name="Endo H."/>
            <person name="Kuwata A."/>
            <person name="Ogata H."/>
        </authorList>
    </citation>
    <scope>NUCLEOTIDE SEQUENCE</scope>
</reference>
<evidence type="ECO:0000259" key="1">
    <source>
        <dbReference type="Pfam" id="PF19036"/>
    </source>
</evidence>
<dbReference type="OrthoDB" id="272411at2759"/>
<evidence type="ECO:0000313" key="4">
    <source>
        <dbReference type="Proteomes" id="UP001165082"/>
    </source>
</evidence>
<dbReference type="InterPro" id="IPR043971">
    <property type="entry name" value="FUZ/MON1/HPS1_longin_2"/>
</dbReference>
<dbReference type="PRINTS" id="PR01546">
    <property type="entry name" value="YEAST73DUF"/>
</dbReference>
<protein>
    <submittedName>
        <fullName evidence="3">Uncharacterized protein</fullName>
    </submittedName>
</protein>
<comment type="caution">
    <text evidence="3">The sequence shown here is derived from an EMBL/GenBank/DDBJ whole genome shotgun (WGS) entry which is preliminary data.</text>
</comment>
<dbReference type="Pfam" id="PF19036">
    <property type="entry name" value="Fuz_longin_1"/>
    <property type="match status" value="1"/>
</dbReference>